<comment type="caution">
    <text evidence="2">The sequence shown here is derived from an EMBL/GenBank/DDBJ whole genome shotgun (WGS) entry which is preliminary data.</text>
</comment>
<evidence type="ECO:0000313" key="3">
    <source>
        <dbReference type="Proteomes" id="UP001396334"/>
    </source>
</evidence>
<evidence type="ECO:0000313" key="2">
    <source>
        <dbReference type="EMBL" id="KAK8997025.1"/>
    </source>
</evidence>
<evidence type="ECO:0000256" key="1">
    <source>
        <dbReference type="SAM" id="MobiDB-lite"/>
    </source>
</evidence>
<accession>A0ABR2Q8L8</accession>
<protein>
    <submittedName>
        <fullName evidence="2">Uncharacterized protein</fullName>
    </submittedName>
</protein>
<dbReference type="EMBL" id="JBBPBN010000043">
    <property type="protein sequence ID" value="KAK8997025.1"/>
    <property type="molecule type" value="Genomic_DNA"/>
</dbReference>
<gene>
    <name evidence="2" type="ORF">V6N11_020517</name>
</gene>
<dbReference type="Proteomes" id="UP001396334">
    <property type="component" value="Unassembled WGS sequence"/>
</dbReference>
<keyword evidence="3" id="KW-1185">Reference proteome</keyword>
<organism evidence="2 3">
    <name type="scientific">Hibiscus sabdariffa</name>
    <name type="common">roselle</name>
    <dbReference type="NCBI Taxonomy" id="183260"/>
    <lineage>
        <taxon>Eukaryota</taxon>
        <taxon>Viridiplantae</taxon>
        <taxon>Streptophyta</taxon>
        <taxon>Embryophyta</taxon>
        <taxon>Tracheophyta</taxon>
        <taxon>Spermatophyta</taxon>
        <taxon>Magnoliopsida</taxon>
        <taxon>eudicotyledons</taxon>
        <taxon>Gunneridae</taxon>
        <taxon>Pentapetalae</taxon>
        <taxon>rosids</taxon>
        <taxon>malvids</taxon>
        <taxon>Malvales</taxon>
        <taxon>Malvaceae</taxon>
        <taxon>Malvoideae</taxon>
        <taxon>Hibiscus</taxon>
    </lineage>
</organism>
<sequence>MTKSHAGPKVSLQTTSIYVQNQVASSSRTSKVAHPSSTKSVLALDASKHRVFSIRDDVHPRLSSDAATGNPPSHDQGAMVE</sequence>
<proteinExistence type="predicted"/>
<name>A0ABR2Q8L8_9ROSI</name>
<reference evidence="2 3" key="1">
    <citation type="journal article" date="2024" name="G3 (Bethesda)">
        <title>Genome assembly of Hibiscus sabdariffa L. provides insights into metabolisms of medicinal natural products.</title>
        <authorList>
            <person name="Kim T."/>
        </authorList>
    </citation>
    <scope>NUCLEOTIDE SEQUENCE [LARGE SCALE GENOMIC DNA]</scope>
    <source>
        <strain evidence="2">TK-2024</strain>
        <tissue evidence="2">Old leaves</tissue>
    </source>
</reference>
<feature type="region of interest" description="Disordered" evidence="1">
    <location>
        <begin position="55"/>
        <end position="81"/>
    </location>
</feature>